<accession>A0A8X6IE58</accession>
<comment type="caution">
    <text evidence="1">The sequence shown here is derived from an EMBL/GenBank/DDBJ whole genome shotgun (WGS) entry which is preliminary data.</text>
</comment>
<dbReference type="EMBL" id="BMAO01015617">
    <property type="protein sequence ID" value="GFR03060.1"/>
    <property type="molecule type" value="Genomic_DNA"/>
</dbReference>
<sequence length="145" mass="16882">MGHNLKSGTIIEIFMKTEYIDSGKTIPVRRVNTSNNSVDELGHCQLARIVKVDRRPTDNRTWLIVDLHINTKTCRYEFIRINAQKMYPPHGDNYTSHPFPNLKPKIVSRENEAITVDRNGDGLWMEDIFRAEDAISIMRRQEEVQ</sequence>
<evidence type="ECO:0000313" key="2">
    <source>
        <dbReference type="Proteomes" id="UP000887116"/>
    </source>
</evidence>
<reference evidence="1" key="1">
    <citation type="submission" date="2020-07" db="EMBL/GenBank/DDBJ databases">
        <title>Multicomponent nature underlies the extraordinary mechanical properties of spider dragline silk.</title>
        <authorList>
            <person name="Kono N."/>
            <person name="Nakamura H."/>
            <person name="Mori M."/>
            <person name="Yoshida Y."/>
            <person name="Ohtoshi R."/>
            <person name="Malay A.D."/>
            <person name="Moran D.A.P."/>
            <person name="Tomita M."/>
            <person name="Numata K."/>
            <person name="Arakawa K."/>
        </authorList>
    </citation>
    <scope>NUCLEOTIDE SEQUENCE</scope>
</reference>
<protein>
    <submittedName>
        <fullName evidence="1">Uncharacterized protein</fullName>
    </submittedName>
</protein>
<organism evidence="1 2">
    <name type="scientific">Trichonephila clavata</name>
    <name type="common">Joro spider</name>
    <name type="synonym">Nephila clavata</name>
    <dbReference type="NCBI Taxonomy" id="2740835"/>
    <lineage>
        <taxon>Eukaryota</taxon>
        <taxon>Metazoa</taxon>
        <taxon>Ecdysozoa</taxon>
        <taxon>Arthropoda</taxon>
        <taxon>Chelicerata</taxon>
        <taxon>Arachnida</taxon>
        <taxon>Araneae</taxon>
        <taxon>Araneomorphae</taxon>
        <taxon>Entelegynae</taxon>
        <taxon>Araneoidea</taxon>
        <taxon>Nephilidae</taxon>
        <taxon>Trichonephila</taxon>
    </lineage>
</organism>
<proteinExistence type="predicted"/>
<name>A0A8X6IE58_TRICU</name>
<dbReference type="AlphaFoldDB" id="A0A8X6IE58"/>
<evidence type="ECO:0000313" key="1">
    <source>
        <dbReference type="EMBL" id="GFR03060.1"/>
    </source>
</evidence>
<dbReference type="Proteomes" id="UP000887116">
    <property type="component" value="Unassembled WGS sequence"/>
</dbReference>
<keyword evidence="2" id="KW-1185">Reference proteome</keyword>
<gene>
    <name evidence="1" type="ORF">TNCT_415641</name>
</gene>